<dbReference type="EMBL" id="UINC01029879">
    <property type="protein sequence ID" value="SVB13360.1"/>
    <property type="molecule type" value="Genomic_DNA"/>
</dbReference>
<keyword evidence="5" id="KW-0472">Membrane</keyword>
<dbReference type="GO" id="GO:0046933">
    <property type="term" value="F:proton-transporting ATP synthase activity, rotational mechanism"/>
    <property type="evidence" value="ECO:0007669"/>
    <property type="project" value="InterPro"/>
</dbReference>
<dbReference type="AlphaFoldDB" id="A0A382BHM7"/>
<evidence type="ECO:0000256" key="1">
    <source>
        <dbReference type="ARBA" id="ARBA00004370"/>
    </source>
</evidence>
<evidence type="ECO:0000256" key="3">
    <source>
        <dbReference type="ARBA" id="ARBA00022781"/>
    </source>
</evidence>
<evidence type="ECO:0000256" key="6">
    <source>
        <dbReference type="ARBA" id="ARBA00023310"/>
    </source>
</evidence>
<evidence type="ECO:0000256" key="5">
    <source>
        <dbReference type="ARBA" id="ARBA00023136"/>
    </source>
</evidence>
<name>A0A382BHM7_9ZZZZ</name>
<dbReference type="Pfam" id="PF00213">
    <property type="entry name" value="OSCP"/>
    <property type="match status" value="1"/>
</dbReference>
<dbReference type="PRINTS" id="PR00125">
    <property type="entry name" value="ATPASEDELTA"/>
</dbReference>
<dbReference type="InterPro" id="IPR000711">
    <property type="entry name" value="ATPase_OSCP/dsu"/>
</dbReference>
<keyword evidence="2" id="KW-0813">Transport</keyword>
<evidence type="ECO:0000313" key="7">
    <source>
        <dbReference type="EMBL" id="SVB13360.1"/>
    </source>
</evidence>
<protein>
    <recommendedName>
        <fullName evidence="8">ATP synthase subunit delta</fullName>
    </recommendedName>
</protein>
<evidence type="ECO:0000256" key="2">
    <source>
        <dbReference type="ARBA" id="ARBA00022448"/>
    </source>
</evidence>
<keyword evidence="3" id="KW-0375">Hydrogen ion transport</keyword>
<proteinExistence type="inferred from homology"/>
<dbReference type="GO" id="GO:0016020">
    <property type="term" value="C:membrane"/>
    <property type="evidence" value="ECO:0007669"/>
    <property type="project" value="UniProtKB-SubCell"/>
</dbReference>
<evidence type="ECO:0000256" key="4">
    <source>
        <dbReference type="ARBA" id="ARBA00023065"/>
    </source>
</evidence>
<dbReference type="Gene3D" id="1.10.520.20">
    <property type="entry name" value="N-terminal domain of the delta subunit of the F1F0-ATP synthase"/>
    <property type="match status" value="1"/>
</dbReference>
<gene>
    <name evidence="7" type="ORF">METZ01_LOCUS166214</name>
</gene>
<keyword evidence="6" id="KW-0066">ATP synthesis</keyword>
<comment type="subcellular location">
    <subcellularLocation>
        <location evidence="1">Membrane</location>
    </subcellularLocation>
</comment>
<dbReference type="PANTHER" id="PTHR11910">
    <property type="entry name" value="ATP SYNTHASE DELTA CHAIN"/>
    <property type="match status" value="1"/>
</dbReference>
<accession>A0A382BHM7</accession>
<keyword evidence="4" id="KW-0406">Ion transport</keyword>
<dbReference type="NCBIfam" id="TIGR01145">
    <property type="entry name" value="ATP_synt_delta"/>
    <property type="match status" value="1"/>
</dbReference>
<dbReference type="SUPFAM" id="SSF47928">
    <property type="entry name" value="N-terminal domain of the delta subunit of the F1F0-ATP synthase"/>
    <property type="match status" value="1"/>
</dbReference>
<organism evidence="7">
    <name type="scientific">marine metagenome</name>
    <dbReference type="NCBI Taxonomy" id="408172"/>
    <lineage>
        <taxon>unclassified sequences</taxon>
        <taxon>metagenomes</taxon>
        <taxon>ecological metagenomes</taxon>
    </lineage>
</organism>
<dbReference type="InterPro" id="IPR026015">
    <property type="entry name" value="ATP_synth_OSCP/delta_N_sf"/>
</dbReference>
<dbReference type="NCBIfam" id="NF004402">
    <property type="entry name" value="PRK05758.2-2"/>
    <property type="match status" value="1"/>
</dbReference>
<reference evidence="7" key="1">
    <citation type="submission" date="2018-05" db="EMBL/GenBank/DDBJ databases">
        <authorList>
            <person name="Lanie J.A."/>
            <person name="Ng W.-L."/>
            <person name="Kazmierczak K.M."/>
            <person name="Andrzejewski T.M."/>
            <person name="Davidsen T.M."/>
            <person name="Wayne K.J."/>
            <person name="Tettelin H."/>
            <person name="Glass J.I."/>
            <person name="Rusch D."/>
            <person name="Podicherti R."/>
            <person name="Tsui H.-C.T."/>
            <person name="Winkler M.E."/>
        </authorList>
    </citation>
    <scope>NUCLEOTIDE SEQUENCE</scope>
</reference>
<evidence type="ECO:0008006" key="8">
    <source>
        <dbReference type="Google" id="ProtNLM"/>
    </source>
</evidence>
<dbReference type="HAMAP" id="MF_01416">
    <property type="entry name" value="ATP_synth_delta_bact"/>
    <property type="match status" value="1"/>
</dbReference>
<sequence>MGKNNTFSDTAANRYSLALYELAEENKSVHEIEDQSSALIQLIDDSKDFESLIKNPINKKEEQINVINKIAEHYNFNDLLKNFLCFLITKRRLFFIQKILKNFINICSQKRGEVSAKLIAAKKLNENEVNKIKDELSENFATKVKLDYKYDPSLIGGLIIQVGSVMIDTSIQSKLKQLENKMIGT</sequence>